<organism evidence="2 3">
    <name type="scientific">Pedobacter suwonensis</name>
    <dbReference type="NCBI Taxonomy" id="332999"/>
    <lineage>
        <taxon>Bacteria</taxon>
        <taxon>Pseudomonadati</taxon>
        <taxon>Bacteroidota</taxon>
        <taxon>Sphingobacteriia</taxon>
        <taxon>Sphingobacteriales</taxon>
        <taxon>Sphingobacteriaceae</taxon>
        <taxon>Pedobacter</taxon>
    </lineage>
</organism>
<feature type="chain" id="PRO_5011594583" evidence="1">
    <location>
        <begin position="19"/>
        <end position="445"/>
    </location>
</feature>
<dbReference type="GO" id="GO:0008233">
    <property type="term" value="F:peptidase activity"/>
    <property type="evidence" value="ECO:0007669"/>
    <property type="project" value="UniProtKB-KW"/>
</dbReference>
<dbReference type="OrthoDB" id="6402335at2"/>
<reference evidence="3" key="1">
    <citation type="submission" date="2016-10" db="EMBL/GenBank/DDBJ databases">
        <authorList>
            <person name="Varghese N."/>
            <person name="Submissions S."/>
        </authorList>
    </citation>
    <scope>NUCLEOTIDE SEQUENCE [LARGE SCALE GENOMIC DNA]</scope>
    <source>
        <strain evidence="3">DSM 18130</strain>
    </source>
</reference>
<dbReference type="AlphaFoldDB" id="A0A1I0TT67"/>
<keyword evidence="3" id="KW-1185">Reference proteome</keyword>
<evidence type="ECO:0000313" key="3">
    <source>
        <dbReference type="Proteomes" id="UP000198836"/>
    </source>
</evidence>
<dbReference type="Proteomes" id="UP000198836">
    <property type="component" value="Unassembled WGS sequence"/>
</dbReference>
<evidence type="ECO:0000313" key="2">
    <source>
        <dbReference type="EMBL" id="SFA54186.1"/>
    </source>
</evidence>
<dbReference type="GO" id="GO:0006508">
    <property type="term" value="P:proteolysis"/>
    <property type="evidence" value="ECO:0007669"/>
    <property type="project" value="UniProtKB-KW"/>
</dbReference>
<dbReference type="STRING" id="332999.SAMN04488511_11353"/>
<dbReference type="RefSeq" id="WP_090985450.1">
    <property type="nucleotide sequence ID" value="NZ_FOJM01000013.1"/>
</dbReference>
<gene>
    <name evidence="2" type="ORF">SAMN04488511_11353</name>
</gene>
<proteinExistence type="predicted"/>
<accession>A0A1I0TT67</accession>
<dbReference type="InterPro" id="IPR019853">
    <property type="entry name" value="GldB-like"/>
</dbReference>
<dbReference type="EMBL" id="FOJM01000013">
    <property type="protein sequence ID" value="SFA54186.1"/>
    <property type="molecule type" value="Genomic_DNA"/>
</dbReference>
<keyword evidence="2" id="KW-0645">Protease</keyword>
<dbReference type="Pfam" id="PF25594">
    <property type="entry name" value="GldB_lipo"/>
    <property type="match status" value="1"/>
</dbReference>
<feature type="signal peptide" evidence="1">
    <location>
        <begin position="1"/>
        <end position="18"/>
    </location>
</feature>
<name>A0A1I0TT67_9SPHI</name>
<protein>
    <submittedName>
        <fullName evidence="2">Predicted Zn-dependent protease</fullName>
    </submittedName>
</protein>
<evidence type="ECO:0000256" key="1">
    <source>
        <dbReference type="SAM" id="SignalP"/>
    </source>
</evidence>
<sequence>MFKLFTVLFILLHAVSYAQNFVDFKQNDKKTAFSGRNELNYNVRLKKGEVYLIKVYQENIDIEINLYDEAGEKILSTDLADGNKGTDKLEYEPAKGGLYKINIKSVSPKPSPDGVISMNFARLSKSVLERRRKIAKALEPENAKDVSTIDIKHFWEAFDALKAAKTYSDSVNTIQSKYLDRATNGLKEFAKVRYFSPEFYTDRIKKYKKFYESVRQNTLLFSDSERLSDIIRQTRSLYPNGKEARIAITIGPMSSGGTISNNYVLIGLEMIAGDKNCDVSEITNENLRSDILARSDQADVLNFVRETIAHEYIHTQQRKMNPTACECVLLKNVIKEGVASFISEVLIMKRNQETGSRASLYATAHEKELWQEMKSELCTKNLQNWLFNAASSKNRPGDLGYRIGYKIAESFYHKSDDKKMAIKEMIETDNPLVFLNKSEYDLKFR</sequence>
<keyword evidence="1" id="KW-0732">Signal</keyword>
<keyword evidence="2" id="KW-0378">Hydrolase</keyword>